<dbReference type="EMBL" id="KV453909">
    <property type="protein sequence ID" value="ODV82144.1"/>
    <property type="molecule type" value="Genomic_DNA"/>
</dbReference>
<feature type="transmembrane region" description="Helical" evidence="1">
    <location>
        <begin position="6"/>
        <end position="29"/>
    </location>
</feature>
<proteinExistence type="predicted"/>
<name>A0A1E4SRL7_9ASCO</name>
<reference evidence="3" key="1">
    <citation type="submission" date="2016-05" db="EMBL/GenBank/DDBJ databases">
        <title>Comparative genomics of biotechnologically important yeasts.</title>
        <authorList>
            <consortium name="DOE Joint Genome Institute"/>
            <person name="Riley R."/>
            <person name="Haridas S."/>
            <person name="Wolfe K.H."/>
            <person name="Lopes M.R."/>
            <person name="Hittinger C.T."/>
            <person name="Goker M."/>
            <person name="Salamov A."/>
            <person name="Wisecaver J."/>
            <person name="Long T.M."/>
            <person name="Aerts A.L."/>
            <person name="Barry K."/>
            <person name="Choi C."/>
            <person name="Clum A."/>
            <person name="Coughlan A.Y."/>
            <person name="Deshpande S."/>
            <person name="Douglass A.P."/>
            <person name="Hanson S.J."/>
            <person name="Klenk H.-P."/>
            <person name="Labutti K."/>
            <person name="Lapidus A."/>
            <person name="Lindquist E."/>
            <person name="Lipzen A."/>
            <person name="Meier-Kolthoff J.P."/>
            <person name="Ohm R.A."/>
            <person name="Otillar R.P."/>
            <person name="Pangilinan J."/>
            <person name="Peng Y."/>
            <person name="Rokas A."/>
            <person name="Rosa C.A."/>
            <person name="Scheuner C."/>
            <person name="Sibirny A.A."/>
            <person name="Slot J.C."/>
            <person name="Stielow J.B."/>
            <person name="Sun H."/>
            <person name="Kurtzman C.P."/>
            <person name="Blackwell M."/>
            <person name="Grigoriev I.V."/>
            <person name="Jeffries T.W."/>
        </authorList>
    </citation>
    <scope>NUCLEOTIDE SEQUENCE [LARGE SCALE GENOMIC DNA]</scope>
    <source>
        <strain evidence="3">NRRL Y-17324</strain>
    </source>
</reference>
<keyword evidence="1" id="KW-0472">Membrane</keyword>
<dbReference type="AlphaFoldDB" id="A0A1E4SRL7"/>
<evidence type="ECO:0000256" key="1">
    <source>
        <dbReference type="SAM" id="Phobius"/>
    </source>
</evidence>
<dbReference type="GeneID" id="30983305"/>
<feature type="non-terminal residue" evidence="2">
    <location>
        <position position="1"/>
    </location>
</feature>
<keyword evidence="1" id="KW-0812">Transmembrane</keyword>
<keyword evidence="3" id="KW-1185">Reference proteome</keyword>
<protein>
    <submittedName>
        <fullName evidence="2">Uncharacterized protein</fullName>
    </submittedName>
</protein>
<evidence type="ECO:0000313" key="3">
    <source>
        <dbReference type="Proteomes" id="UP000094285"/>
    </source>
</evidence>
<accession>A0A1E4SRL7</accession>
<organism evidence="2 3">
    <name type="scientific">Suhomyces tanzawaensis NRRL Y-17324</name>
    <dbReference type="NCBI Taxonomy" id="984487"/>
    <lineage>
        <taxon>Eukaryota</taxon>
        <taxon>Fungi</taxon>
        <taxon>Dikarya</taxon>
        <taxon>Ascomycota</taxon>
        <taxon>Saccharomycotina</taxon>
        <taxon>Pichiomycetes</taxon>
        <taxon>Debaryomycetaceae</taxon>
        <taxon>Suhomyces</taxon>
    </lineage>
</organism>
<keyword evidence="1" id="KW-1133">Transmembrane helix</keyword>
<gene>
    <name evidence="2" type="ORF">CANTADRAFT_45008</name>
</gene>
<dbReference type="RefSeq" id="XP_020067266.1">
    <property type="nucleotide sequence ID" value="XM_020209169.1"/>
</dbReference>
<sequence>PVRSFALWPLSCFTLLSLTTWLPCLAMIANSEPGSFTGFIVGPIPLTPPSNCNVK</sequence>
<dbReference type="Proteomes" id="UP000094285">
    <property type="component" value="Unassembled WGS sequence"/>
</dbReference>
<evidence type="ECO:0000313" key="2">
    <source>
        <dbReference type="EMBL" id="ODV82144.1"/>
    </source>
</evidence>